<dbReference type="InterPro" id="IPR003808">
    <property type="entry name" value="Fe-S_metab-assoc_dom"/>
</dbReference>
<evidence type="ECO:0000313" key="3">
    <source>
        <dbReference type="EMBL" id="MFC7290913.1"/>
    </source>
</evidence>
<proteinExistence type="inferred from homology"/>
<evidence type="ECO:0000256" key="1">
    <source>
        <dbReference type="ARBA" id="ARBA00010282"/>
    </source>
</evidence>
<gene>
    <name evidence="3" type="ORF">ACFQS8_04750</name>
</gene>
<name>A0ABW2IIL3_9PROT</name>
<dbReference type="EMBL" id="JBHTBR010000002">
    <property type="protein sequence ID" value="MFC7290913.1"/>
    <property type="molecule type" value="Genomic_DNA"/>
</dbReference>
<sequence length="145" mass="15921">MSNTTPLEQAANELREDFEFLTDWEERYAHIIDLGKSLSPLSDAEMIDDNKVMGCASQVWLVTEPSVKEGALKFRGASDAILVSGLIAMLLEIYSDNTPEDILAFDADAFFASIGVDEALSPQRSNGFKSMLARIRQDAQSAINS</sequence>
<dbReference type="Proteomes" id="UP001596492">
    <property type="component" value="Unassembled WGS sequence"/>
</dbReference>
<dbReference type="PANTHER" id="PTHR43597">
    <property type="entry name" value="SULFUR ACCEPTOR PROTEIN CSDE"/>
    <property type="match status" value="1"/>
</dbReference>
<dbReference type="PANTHER" id="PTHR43597:SF5">
    <property type="entry name" value="SUFE-LIKE PROTEIN 2, CHLOROPLASTIC"/>
    <property type="match status" value="1"/>
</dbReference>
<feature type="domain" description="Fe-S metabolism associated" evidence="2">
    <location>
        <begin position="16"/>
        <end position="137"/>
    </location>
</feature>
<dbReference type="Pfam" id="PF02657">
    <property type="entry name" value="SufE"/>
    <property type="match status" value="1"/>
</dbReference>
<dbReference type="Gene3D" id="3.90.1010.10">
    <property type="match status" value="1"/>
</dbReference>
<comment type="similarity">
    <text evidence="1">Belongs to the SufE family.</text>
</comment>
<keyword evidence="4" id="KW-1185">Reference proteome</keyword>
<dbReference type="SUPFAM" id="SSF82649">
    <property type="entry name" value="SufE/NifU"/>
    <property type="match status" value="1"/>
</dbReference>
<dbReference type="RefSeq" id="WP_382166117.1">
    <property type="nucleotide sequence ID" value="NZ_JBHTBR010000002.1"/>
</dbReference>
<evidence type="ECO:0000313" key="4">
    <source>
        <dbReference type="Proteomes" id="UP001596492"/>
    </source>
</evidence>
<reference evidence="4" key="1">
    <citation type="journal article" date="2019" name="Int. J. Syst. Evol. Microbiol.">
        <title>The Global Catalogue of Microorganisms (GCM) 10K type strain sequencing project: providing services to taxonomists for standard genome sequencing and annotation.</title>
        <authorList>
            <consortium name="The Broad Institute Genomics Platform"/>
            <consortium name="The Broad Institute Genome Sequencing Center for Infectious Disease"/>
            <person name="Wu L."/>
            <person name="Ma J."/>
        </authorList>
    </citation>
    <scope>NUCLEOTIDE SEQUENCE [LARGE SCALE GENOMIC DNA]</scope>
    <source>
        <strain evidence="4">CCUG 51308</strain>
    </source>
</reference>
<evidence type="ECO:0000259" key="2">
    <source>
        <dbReference type="Pfam" id="PF02657"/>
    </source>
</evidence>
<organism evidence="3 4">
    <name type="scientific">Hirschia litorea</name>
    <dbReference type="NCBI Taxonomy" id="1199156"/>
    <lineage>
        <taxon>Bacteria</taxon>
        <taxon>Pseudomonadati</taxon>
        <taxon>Pseudomonadota</taxon>
        <taxon>Alphaproteobacteria</taxon>
        <taxon>Hyphomonadales</taxon>
        <taxon>Hyphomonadaceae</taxon>
        <taxon>Hirschia</taxon>
    </lineage>
</organism>
<comment type="caution">
    <text evidence="3">The sequence shown here is derived from an EMBL/GenBank/DDBJ whole genome shotgun (WGS) entry which is preliminary data.</text>
</comment>
<accession>A0ABW2IIL3</accession>
<protein>
    <submittedName>
        <fullName evidence="3">SufE family protein</fullName>
    </submittedName>
</protein>